<dbReference type="STRING" id="133381.A0A2T9ZEQ4"/>
<dbReference type="PANTHER" id="PTHR24171">
    <property type="entry name" value="ANKYRIN REPEAT DOMAIN-CONTAINING PROTEIN 39-RELATED"/>
    <property type="match status" value="1"/>
</dbReference>
<evidence type="ECO:0000256" key="2">
    <source>
        <dbReference type="ARBA" id="ARBA00023043"/>
    </source>
</evidence>
<dbReference type="SUPFAM" id="SSF48403">
    <property type="entry name" value="Ankyrin repeat"/>
    <property type="match status" value="1"/>
</dbReference>
<feature type="repeat" description="ANK" evidence="3">
    <location>
        <begin position="34"/>
        <end position="66"/>
    </location>
</feature>
<reference evidence="4 5" key="1">
    <citation type="journal article" date="2018" name="MBio">
        <title>Comparative Genomics Reveals the Core Gene Toolbox for the Fungus-Insect Symbiosis.</title>
        <authorList>
            <person name="Wang Y."/>
            <person name="Stata M."/>
            <person name="Wang W."/>
            <person name="Stajich J.E."/>
            <person name="White M.M."/>
            <person name="Moncalvo J.M."/>
        </authorList>
    </citation>
    <scope>NUCLEOTIDE SEQUENCE [LARGE SCALE GENOMIC DNA]</scope>
    <source>
        <strain evidence="4 5">SC-DP-2</strain>
    </source>
</reference>
<dbReference type="PROSITE" id="PS50088">
    <property type="entry name" value="ANK_REPEAT"/>
    <property type="match status" value="3"/>
</dbReference>
<dbReference type="PRINTS" id="PR01415">
    <property type="entry name" value="ANKYRIN"/>
</dbReference>
<evidence type="ECO:0000313" key="4">
    <source>
        <dbReference type="EMBL" id="PVV03069.1"/>
    </source>
</evidence>
<evidence type="ECO:0000256" key="3">
    <source>
        <dbReference type="PROSITE-ProRule" id="PRU00023"/>
    </source>
</evidence>
<dbReference type="AlphaFoldDB" id="A0A2T9ZEQ4"/>
<gene>
    <name evidence="4" type="ORF">BB560_002465</name>
</gene>
<evidence type="ECO:0000256" key="1">
    <source>
        <dbReference type="ARBA" id="ARBA00022737"/>
    </source>
</evidence>
<dbReference type="PANTHER" id="PTHR24171:SF11">
    <property type="entry name" value="26S PROTEASOME NON-ATPASE REGULATORY SUBUNIT 10"/>
    <property type="match status" value="1"/>
</dbReference>
<evidence type="ECO:0000313" key="5">
    <source>
        <dbReference type="Proteomes" id="UP000245609"/>
    </source>
</evidence>
<name>A0A2T9ZEQ4_9FUNG</name>
<dbReference type="GO" id="GO:0004842">
    <property type="term" value="F:ubiquitin-protein transferase activity"/>
    <property type="evidence" value="ECO:0007669"/>
    <property type="project" value="TreeGrafter"/>
</dbReference>
<dbReference type="EMBL" id="MBFS01000281">
    <property type="protein sequence ID" value="PVV03069.1"/>
    <property type="molecule type" value="Genomic_DNA"/>
</dbReference>
<comment type="caution">
    <text evidence="4">The sequence shown here is derived from an EMBL/GenBank/DDBJ whole genome shotgun (WGS) entry which is preliminary data.</text>
</comment>
<dbReference type="Pfam" id="PF13857">
    <property type="entry name" value="Ank_5"/>
    <property type="match status" value="1"/>
</dbReference>
<dbReference type="InterPro" id="IPR002110">
    <property type="entry name" value="Ankyrin_rpt"/>
</dbReference>
<dbReference type="Pfam" id="PF00023">
    <property type="entry name" value="Ank"/>
    <property type="match status" value="2"/>
</dbReference>
<dbReference type="OrthoDB" id="539213at2759"/>
<keyword evidence="5" id="KW-1185">Reference proteome</keyword>
<dbReference type="Proteomes" id="UP000245609">
    <property type="component" value="Unassembled WGS sequence"/>
</dbReference>
<sequence length="226" mass="24793">MDPEICSTAYQGDTAKIIEILDKSPEKINSVDEDSRSPLICACSGNHKSTVELLLKRGANLDSEDEWYYSLFLIYISSGYLDIITVLLEKKPNVNAQNTSGQTCLHYAASKNHPEICQILLEHGADPLLTNFIGQTALHRAAARGANGVIQVLLNSNKIKPSSLINRKDSVGNTPLHLACEENLADTCTLLIELGSDIHTTNKEQLTPFDLCTDPKVKAHLSKHLD</sequence>
<keyword evidence="1" id="KW-0677">Repeat</keyword>
<protein>
    <submittedName>
        <fullName evidence="4">Uncharacterized protein</fullName>
    </submittedName>
</protein>
<proteinExistence type="predicted"/>
<dbReference type="GO" id="GO:0085020">
    <property type="term" value="P:protein K6-linked ubiquitination"/>
    <property type="evidence" value="ECO:0007669"/>
    <property type="project" value="TreeGrafter"/>
</dbReference>
<dbReference type="PROSITE" id="PS50297">
    <property type="entry name" value="ANK_REP_REGION"/>
    <property type="match status" value="3"/>
</dbReference>
<dbReference type="Gene3D" id="1.25.40.20">
    <property type="entry name" value="Ankyrin repeat-containing domain"/>
    <property type="match status" value="1"/>
</dbReference>
<feature type="repeat" description="ANK" evidence="3">
    <location>
        <begin position="171"/>
        <end position="203"/>
    </location>
</feature>
<keyword evidence="2 3" id="KW-0040">ANK repeat</keyword>
<accession>A0A2T9ZEQ4</accession>
<feature type="repeat" description="ANK" evidence="3">
    <location>
        <begin position="100"/>
        <end position="132"/>
    </location>
</feature>
<dbReference type="SMART" id="SM00248">
    <property type="entry name" value="ANK"/>
    <property type="match status" value="5"/>
</dbReference>
<organism evidence="4 5">
    <name type="scientific">Smittium megazygosporum</name>
    <dbReference type="NCBI Taxonomy" id="133381"/>
    <lineage>
        <taxon>Eukaryota</taxon>
        <taxon>Fungi</taxon>
        <taxon>Fungi incertae sedis</taxon>
        <taxon>Zoopagomycota</taxon>
        <taxon>Kickxellomycotina</taxon>
        <taxon>Harpellomycetes</taxon>
        <taxon>Harpellales</taxon>
        <taxon>Legeriomycetaceae</taxon>
        <taxon>Smittium</taxon>
    </lineage>
</organism>
<dbReference type="InterPro" id="IPR036770">
    <property type="entry name" value="Ankyrin_rpt-contain_sf"/>
</dbReference>